<dbReference type="SUPFAM" id="SSF51735">
    <property type="entry name" value="NAD(P)-binding Rossmann-fold domains"/>
    <property type="match status" value="1"/>
</dbReference>
<keyword evidence="2" id="KW-0560">Oxidoreductase</keyword>
<dbReference type="SUPFAM" id="SSF50129">
    <property type="entry name" value="GroES-like"/>
    <property type="match status" value="1"/>
</dbReference>
<dbReference type="Pfam" id="PF08240">
    <property type="entry name" value="ADH_N"/>
    <property type="match status" value="1"/>
</dbReference>
<keyword evidence="1" id="KW-0521">NADP</keyword>
<dbReference type="GO" id="GO:0003960">
    <property type="term" value="F:quinone reductase (NADPH) activity"/>
    <property type="evidence" value="ECO:0007669"/>
    <property type="project" value="TreeGrafter"/>
</dbReference>
<dbReference type="AlphaFoldDB" id="A0A1H3B7C4"/>
<dbReference type="PANTHER" id="PTHR48106">
    <property type="entry name" value="QUINONE OXIDOREDUCTASE PIG3-RELATED"/>
    <property type="match status" value="1"/>
</dbReference>
<name>A0A1H3B7C4_9ACTN</name>
<reference evidence="5" key="1">
    <citation type="submission" date="2016-10" db="EMBL/GenBank/DDBJ databases">
        <authorList>
            <person name="Varghese N."/>
            <person name="Submissions S."/>
        </authorList>
    </citation>
    <scope>NUCLEOTIDE SEQUENCE [LARGE SCALE GENOMIC DNA]</scope>
    <source>
        <strain evidence="5">DSM 45422</strain>
    </source>
</reference>
<dbReference type="Gene3D" id="3.40.50.720">
    <property type="entry name" value="NAD(P)-binding Rossmann-like Domain"/>
    <property type="match status" value="1"/>
</dbReference>
<feature type="domain" description="Enoyl reductase (ER)" evidence="3">
    <location>
        <begin position="11"/>
        <end position="308"/>
    </location>
</feature>
<sequence>MSRVVLATAYGGPEVLAVVDRPVGDPGPRQARVEVRAAGVNPADWKSYTGAFGTDPAALPRRLGFEVSGVVTAVGPDVDLAVGDEVIGFRVSGGYAAELVVPTSALVPKPASLGWAPAAGLMLTGATAVHALTATDVGEGDTVLVHGAAGGVGLMAVQLAALRGARVIGTVGDGGTDLLRRFGAEPVRYGDGLAGRVRDLAPDGVAAALDLVGTDEAVDVSLELVADRQRIATIAAFDRAGSEGIRALGGGPGADPGTELRDAARPELAEAAGAGRLEVVVAASFPLEEVAAAHRQGMAGHTHGKLVLVP</sequence>
<accession>A0A1H3B7C4</accession>
<evidence type="ECO:0000256" key="1">
    <source>
        <dbReference type="ARBA" id="ARBA00022857"/>
    </source>
</evidence>
<dbReference type="GO" id="GO:0005829">
    <property type="term" value="C:cytosol"/>
    <property type="evidence" value="ECO:0007669"/>
    <property type="project" value="TreeGrafter"/>
</dbReference>
<dbReference type="STRING" id="1137993.SAMN05660209_00332"/>
<protein>
    <submittedName>
        <fullName evidence="4">NADPH:quinone reductase</fullName>
    </submittedName>
</protein>
<evidence type="ECO:0000259" key="3">
    <source>
        <dbReference type="SMART" id="SM00829"/>
    </source>
</evidence>
<dbReference type="InterPro" id="IPR036291">
    <property type="entry name" value="NAD(P)-bd_dom_sf"/>
</dbReference>
<organism evidence="4 5">
    <name type="scientific">Geodermatophilus africanus</name>
    <dbReference type="NCBI Taxonomy" id="1137993"/>
    <lineage>
        <taxon>Bacteria</taxon>
        <taxon>Bacillati</taxon>
        <taxon>Actinomycetota</taxon>
        <taxon>Actinomycetes</taxon>
        <taxon>Geodermatophilales</taxon>
        <taxon>Geodermatophilaceae</taxon>
        <taxon>Geodermatophilus</taxon>
    </lineage>
</organism>
<dbReference type="OrthoDB" id="9801186at2"/>
<dbReference type="GO" id="GO:0035925">
    <property type="term" value="F:mRNA 3'-UTR AU-rich region binding"/>
    <property type="evidence" value="ECO:0007669"/>
    <property type="project" value="TreeGrafter"/>
</dbReference>
<dbReference type="InterPro" id="IPR011032">
    <property type="entry name" value="GroES-like_sf"/>
</dbReference>
<evidence type="ECO:0000256" key="2">
    <source>
        <dbReference type="ARBA" id="ARBA00023002"/>
    </source>
</evidence>
<dbReference type="Proteomes" id="UP000198921">
    <property type="component" value="Unassembled WGS sequence"/>
</dbReference>
<dbReference type="CDD" id="cd05289">
    <property type="entry name" value="MDR_like_2"/>
    <property type="match status" value="1"/>
</dbReference>
<dbReference type="Pfam" id="PF13602">
    <property type="entry name" value="ADH_zinc_N_2"/>
    <property type="match status" value="1"/>
</dbReference>
<dbReference type="PANTHER" id="PTHR48106:SF13">
    <property type="entry name" value="QUINONE OXIDOREDUCTASE-RELATED"/>
    <property type="match status" value="1"/>
</dbReference>
<dbReference type="InterPro" id="IPR013154">
    <property type="entry name" value="ADH-like_N"/>
</dbReference>
<evidence type="ECO:0000313" key="4">
    <source>
        <dbReference type="EMBL" id="SDX37862.1"/>
    </source>
</evidence>
<dbReference type="SMART" id="SM00829">
    <property type="entry name" value="PKS_ER"/>
    <property type="match status" value="1"/>
</dbReference>
<proteinExistence type="predicted"/>
<keyword evidence="5" id="KW-1185">Reference proteome</keyword>
<dbReference type="RefSeq" id="WP_091150738.1">
    <property type="nucleotide sequence ID" value="NZ_FNOT01000001.1"/>
</dbReference>
<evidence type="ECO:0000313" key="5">
    <source>
        <dbReference type="Proteomes" id="UP000198921"/>
    </source>
</evidence>
<dbReference type="Gene3D" id="3.90.180.10">
    <property type="entry name" value="Medium-chain alcohol dehydrogenases, catalytic domain"/>
    <property type="match status" value="1"/>
</dbReference>
<gene>
    <name evidence="4" type="ORF">SAMN05660209_00332</name>
</gene>
<dbReference type="GO" id="GO:0070402">
    <property type="term" value="F:NADPH binding"/>
    <property type="evidence" value="ECO:0007669"/>
    <property type="project" value="TreeGrafter"/>
</dbReference>
<dbReference type="InterPro" id="IPR020843">
    <property type="entry name" value="ER"/>
</dbReference>
<dbReference type="EMBL" id="FNOT01000001">
    <property type="protein sequence ID" value="SDX37862.1"/>
    <property type="molecule type" value="Genomic_DNA"/>
</dbReference>